<evidence type="ECO:0000313" key="2">
    <source>
        <dbReference type="Proteomes" id="UP000887577"/>
    </source>
</evidence>
<dbReference type="Proteomes" id="UP000887577">
    <property type="component" value="Unplaced"/>
</dbReference>
<feature type="transmembrane region" description="Helical" evidence="1">
    <location>
        <begin position="34"/>
        <end position="53"/>
    </location>
</feature>
<keyword evidence="1" id="KW-0472">Membrane</keyword>
<accession>A0A914XZ00</accession>
<keyword evidence="1" id="KW-1133">Transmembrane helix</keyword>
<keyword evidence="1" id="KW-0812">Transmembrane</keyword>
<dbReference type="AlphaFoldDB" id="A0A914XZ00"/>
<protein>
    <submittedName>
        <fullName evidence="3">Uncharacterized protein</fullName>
    </submittedName>
</protein>
<name>A0A914XZ00_9BILA</name>
<keyword evidence="2" id="KW-1185">Reference proteome</keyword>
<evidence type="ECO:0000313" key="3">
    <source>
        <dbReference type="WBParaSite" id="PSU_v2.g12441.t1"/>
    </source>
</evidence>
<organism evidence="2 3">
    <name type="scientific">Panagrolaimus superbus</name>
    <dbReference type="NCBI Taxonomy" id="310955"/>
    <lineage>
        <taxon>Eukaryota</taxon>
        <taxon>Metazoa</taxon>
        <taxon>Ecdysozoa</taxon>
        <taxon>Nematoda</taxon>
        <taxon>Chromadorea</taxon>
        <taxon>Rhabditida</taxon>
        <taxon>Tylenchina</taxon>
        <taxon>Panagrolaimomorpha</taxon>
        <taxon>Panagrolaimoidea</taxon>
        <taxon>Panagrolaimidae</taxon>
        <taxon>Panagrolaimus</taxon>
    </lineage>
</organism>
<proteinExistence type="predicted"/>
<evidence type="ECO:0000256" key="1">
    <source>
        <dbReference type="SAM" id="Phobius"/>
    </source>
</evidence>
<sequence length="90" mass="10698">MFALLAILWSMIIQALFRFYIIVKRVTPNGGRTWIFQIGIFFIGMLISMPYLCMPCRSINLSDNDGLRDMELWRDYRNLIDTFRSMPLVR</sequence>
<dbReference type="WBParaSite" id="PSU_v2.g12441.t1">
    <property type="protein sequence ID" value="PSU_v2.g12441.t1"/>
    <property type="gene ID" value="PSU_v2.g12441"/>
</dbReference>
<reference evidence="3" key="1">
    <citation type="submission" date="2022-11" db="UniProtKB">
        <authorList>
            <consortium name="WormBaseParasite"/>
        </authorList>
    </citation>
    <scope>IDENTIFICATION</scope>
</reference>